<feature type="compositionally biased region" description="Polar residues" evidence="1">
    <location>
        <begin position="104"/>
        <end position="126"/>
    </location>
</feature>
<name>A0ABM3WTV0_ERIEU</name>
<feature type="region of interest" description="Disordered" evidence="1">
    <location>
        <begin position="1"/>
        <end position="22"/>
    </location>
</feature>
<feature type="region of interest" description="Disordered" evidence="1">
    <location>
        <begin position="390"/>
        <end position="441"/>
    </location>
</feature>
<dbReference type="Proteomes" id="UP001652624">
    <property type="component" value="Unplaced"/>
</dbReference>
<feature type="compositionally biased region" description="Polar residues" evidence="1">
    <location>
        <begin position="2020"/>
        <end position="2039"/>
    </location>
</feature>
<feature type="compositionally biased region" description="Polar residues" evidence="1">
    <location>
        <begin position="1491"/>
        <end position="1512"/>
    </location>
</feature>
<feature type="compositionally biased region" description="Polar residues" evidence="1">
    <location>
        <begin position="645"/>
        <end position="655"/>
    </location>
</feature>
<feature type="region of interest" description="Disordered" evidence="1">
    <location>
        <begin position="1488"/>
        <end position="1526"/>
    </location>
</feature>
<feature type="compositionally biased region" description="Polar residues" evidence="1">
    <location>
        <begin position="282"/>
        <end position="303"/>
    </location>
</feature>
<feature type="region of interest" description="Disordered" evidence="1">
    <location>
        <begin position="1438"/>
        <end position="1458"/>
    </location>
</feature>
<feature type="region of interest" description="Disordered" evidence="1">
    <location>
        <begin position="2020"/>
        <end position="2066"/>
    </location>
</feature>
<evidence type="ECO:0000313" key="2">
    <source>
        <dbReference type="Proteomes" id="UP001652624"/>
    </source>
</evidence>
<feature type="region of interest" description="Disordered" evidence="1">
    <location>
        <begin position="1252"/>
        <end position="1345"/>
    </location>
</feature>
<feature type="compositionally biased region" description="Low complexity" evidence="1">
    <location>
        <begin position="54"/>
        <end position="75"/>
    </location>
</feature>
<feature type="region of interest" description="Disordered" evidence="1">
    <location>
        <begin position="617"/>
        <end position="656"/>
    </location>
</feature>
<proteinExistence type="predicted"/>
<evidence type="ECO:0000313" key="3">
    <source>
        <dbReference type="RefSeq" id="XP_060040000.1"/>
    </source>
</evidence>
<feature type="region of interest" description="Disordered" evidence="1">
    <location>
        <begin position="269"/>
        <end position="303"/>
    </location>
</feature>
<feature type="compositionally biased region" description="Polar residues" evidence="1">
    <location>
        <begin position="1252"/>
        <end position="1290"/>
    </location>
</feature>
<feature type="compositionally biased region" description="Polar residues" evidence="1">
    <location>
        <begin position="1907"/>
        <end position="1924"/>
    </location>
</feature>
<feature type="compositionally biased region" description="Basic and acidic residues" evidence="1">
    <location>
        <begin position="1897"/>
        <end position="1906"/>
    </location>
</feature>
<accession>A0ABM3WTV0</accession>
<feature type="compositionally biased region" description="Low complexity" evidence="1">
    <location>
        <begin position="617"/>
        <end position="626"/>
    </location>
</feature>
<organism evidence="2 3">
    <name type="scientific">Erinaceus europaeus</name>
    <name type="common">Western European hedgehog</name>
    <dbReference type="NCBI Taxonomy" id="9365"/>
    <lineage>
        <taxon>Eukaryota</taxon>
        <taxon>Metazoa</taxon>
        <taxon>Chordata</taxon>
        <taxon>Craniata</taxon>
        <taxon>Vertebrata</taxon>
        <taxon>Euteleostomi</taxon>
        <taxon>Mammalia</taxon>
        <taxon>Eutheria</taxon>
        <taxon>Laurasiatheria</taxon>
        <taxon>Eulipotyphla</taxon>
        <taxon>Erinaceidae</taxon>
        <taxon>Erinaceinae</taxon>
        <taxon>Erinaceus</taxon>
    </lineage>
</organism>
<feature type="compositionally biased region" description="Low complexity" evidence="1">
    <location>
        <begin position="1811"/>
        <end position="1823"/>
    </location>
</feature>
<feature type="compositionally biased region" description="Low complexity" evidence="1">
    <location>
        <begin position="1294"/>
        <end position="1314"/>
    </location>
</feature>
<feature type="compositionally biased region" description="Polar residues" evidence="1">
    <location>
        <begin position="1168"/>
        <end position="1223"/>
    </location>
</feature>
<feature type="region of interest" description="Disordered" evidence="1">
    <location>
        <begin position="1095"/>
        <end position="1127"/>
    </location>
</feature>
<dbReference type="RefSeq" id="XP_060040000.1">
    <property type="nucleotide sequence ID" value="XM_060184017.1"/>
</dbReference>
<evidence type="ECO:0000256" key="1">
    <source>
        <dbReference type="SAM" id="MobiDB-lite"/>
    </source>
</evidence>
<reference evidence="3" key="1">
    <citation type="submission" date="2025-08" db="UniProtKB">
        <authorList>
            <consortium name="RefSeq"/>
        </authorList>
    </citation>
    <scope>IDENTIFICATION</scope>
</reference>
<feature type="compositionally biased region" description="Polar residues" evidence="1">
    <location>
        <begin position="1876"/>
        <end position="1896"/>
    </location>
</feature>
<feature type="compositionally biased region" description="Polar residues" evidence="1">
    <location>
        <begin position="134"/>
        <end position="175"/>
    </location>
</feature>
<protein>
    <submittedName>
        <fullName evidence="3">Mucin-16-like</fullName>
    </submittedName>
</protein>
<feature type="region of interest" description="Disordered" evidence="1">
    <location>
        <begin position="1876"/>
        <end position="1924"/>
    </location>
</feature>
<feature type="region of interest" description="Disordered" evidence="1">
    <location>
        <begin position="1151"/>
        <end position="1223"/>
    </location>
</feature>
<feature type="compositionally biased region" description="Polar residues" evidence="1">
    <location>
        <begin position="1325"/>
        <end position="1345"/>
    </location>
</feature>
<feature type="region of interest" description="Disordered" evidence="1">
    <location>
        <begin position="906"/>
        <end position="932"/>
    </location>
</feature>
<keyword evidence="2" id="KW-1185">Reference proteome</keyword>
<dbReference type="GeneID" id="132536343"/>
<feature type="compositionally biased region" description="Low complexity" evidence="1">
    <location>
        <begin position="906"/>
        <end position="919"/>
    </location>
</feature>
<gene>
    <name evidence="3" type="primary">LOC132536343</name>
</gene>
<feature type="region of interest" description="Disordered" evidence="1">
    <location>
        <begin position="43"/>
        <end position="75"/>
    </location>
</feature>
<sequence length="2194" mass="229882">MKTTNSGWELHPSSSADLEPTNITSPVVYPTTLMDTTVFTSVPDSSETVKTEAEVTSTTTPSEETSSSQQTSSTTQIMTILSGVSSETIPKMFRTDVISSIVTSSPGSVETTTAPELTSRLSTSPTKAEPVEMANTTPPDASVFSSRDSLNLGTQTTVTEADTDSPVTQSPPSTEMVTAKITSSEGVSWTKPSSEGQTIISSSLMPSSPMISPSPVFSTLLGTSPSSEATVTSLLTPGLKTTHMEATSLEPGSTSPSWSITRVEAFTAPDGTTDTESDHLSENTTVDKVGTSPSGEASQSSVLMDSASSKASYAVGKSSTSGATTVSTAVPFSSETANIATEPIFTLSTTGETGSSQKSSLTTTITTVLSEVSPETTMEEFTTNVISSIKTSSSGSDQTTETQEFHTESTSRLTTSPIMVETPDTVNPTPMDSSEPSSLSSRNFDASAMYTQARTDSTKVQSVSHAEVNAVKSTSSEDVSWTKSLSVENANTTSILESSPTVTSASPVSPILPWNSTSAETSVISHLTTGLAHTTDVVRTSFGPLTLSHTTLEVHTASEATTETEPAHFSQDAALSNVKTTMSGQESHSLVLGDTEPSKATSPGVISSTNVTTTFSTSTPFSDGTSKIMPESTSALGHRDETDDSQQSSPTTGITTVHYEMPTITLTEKFTTDVLSPPGTTIPVPAQSTVSPEFFTGLSTGLYSFPVEPTEMSTTTQTAFSEATSQEGLTLDTFTTASWVDTDSSVTRSFTHSEMTSVESTRPETVSWTKLSSEEITETPSSLVSSAVTTPSFTVSSLLPESNPTSLSSVSSIFSPSLIKTTSNSLQNLSSTTVDAFSISEMATDTRTTHLSQNTPLNTMVATTSGEETYSSVTFHSEPSETPSPLGISSTNKAILVSASIPFSSETSTIESEPTSTLSHTEETGSSQQTSFTTETITVFSEVISSTTTEILRTDAISSRGMSISGSDKYTTSSEFLTKLFTSPILMELTDTTSIPQVDDSGATSQSLLSRDTSATITLADIDSTVTQGFSHSTNTTVKSQSSETVAPTKLFSVEEISTFLPESSPVMTSSSSVPSTLPGSSFSSVALTTLPVTSGPVRMTDMDDTSLRPATTSHPKLSSTTTEENNTTEAIAKTETVHLSQSTAVNKVGTTTSGQEEYSFSRETEPSKSSFPVVSSTTNGEATIFTSIPSSSETRTQSMSTFLPSISEETSDSKQTSSTTETMRVLSQVPPGATPEAFKTELVSSDLTLIPSPTQSTVSTDVSTRLSTSPIMSKPTEMNSTTSMDSSGSAALGPFSSTSPFSDSTTGTVSSVTQNWTHRERSTIKSTSSETASWTEPPTVEETSALSTLVSSPEMTFSSPVSSTFSESSPASSTTMISIFTPDLVNITDMVDPSLRHETSSSSPSLKGTTMEILMSLQSTTHAESAHVSQNTDVNNLETTHSGQEHHSSFPVDSESSKATSLMVSSTTNRVSTLPTSVPGFFEMSKTKVESPSTQETSTVLSHMPTGTTPETSSTNIISSSGISSTGAEATVFPEVTTRHYASAIITEPTDMINTPSPFLGTTSKHFHGLATSVTESWTETDSFVSSPHSEMASVQSTSSEAISSWTQLVSVEETNAPSFLVPTLDMTTDVITSRGMSISDSDKYTTSPEFPTGFPGTKLFTSPILVELTDTTSIPPVDDSGATSQILFSRDTSATATLANTDSTVTQGFPQPTRTIVKSTISEIVTSTKLFTVENTTPFPMSLLPQSSPSSTTVMSLVTPAPVKTTDMGHTTSSPPDLNSPTTEVLSVSETTVFTSEVKTSDTVGPRLSPGSSFPPNSSSPTTEVVTISGATTGEQYLHFPSVTVVSNMETTSSGQESHTFVSADLETLQTTPPTISLTTNRDTTYSTSMSHSSEAGKVDRESSLRLNATDKTSSSTTEHFTTLSDVPTATVTETLKTELISSGGVAIPTSSQSTLTPDFSTGFTAGLSISHITVEPSQVTTTKQAGFTGSQISFLLGTSTTHSSTETHSAMTLNLAQSERTSVKSSGSEDVSWTKPSSREETSTPSFLLSSPPMTPAHSPKSFLPSSTTFSTNSASIFTSDLVTTSGGSGTSLGPGANLSPLPSSSLIKVPTISESSTNTGDTHSATHLAVTSSSGPEIHSSVPVHSDLSNGTVLSLEDTTIPTSTPTSFETERSTFTNFNANPLLNLLSY</sequence>
<feature type="region of interest" description="Disordered" evidence="1">
    <location>
        <begin position="2087"/>
        <end position="2106"/>
    </location>
</feature>
<feature type="compositionally biased region" description="Polar residues" evidence="1">
    <location>
        <begin position="1109"/>
        <end position="1120"/>
    </location>
</feature>
<feature type="region of interest" description="Disordered" evidence="1">
    <location>
        <begin position="1799"/>
        <end position="1826"/>
    </location>
</feature>
<feature type="region of interest" description="Disordered" evidence="1">
    <location>
        <begin position="104"/>
        <end position="175"/>
    </location>
</feature>
<feature type="compositionally biased region" description="Low complexity" evidence="1">
    <location>
        <begin position="2046"/>
        <end position="2055"/>
    </location>
</feature>
<feature type="compositionally biased region" description="Low complexity" evidence="1">
    <location>
        <begin position="1513"/>
        <end position="1526"/>
    </location>
</feature>